<keyword evidence="3" id="KW-1185">Reference proteome</keyword>
<protein>
    <recommendedName>
        <fullName evidence="4">G-protein coupled receptors family 1 profile domain-containing protein</fullName>
    </recommendedName>
</protein>
<comment type="caution">
    <text evidence="2">The sequence shown here is derived from an EMBL/GenBank/DDBJ whole genome shotgun (WGS) entry which is preliminary data.</text>
</comment>
<gene>
    <name evidence="2" type="ORF">EGW08_023459</name>
</gene>
<organism evidence="2 3">
    <name type="scientific">Elysia chlorotica</name>
    <name type="common">Eastern emerald elysia</name>
    <name type="synonym">Sea slug</name>
    <dbReference type="NCBI Taxonomy" id="188477"/>
    <lineage>
        <taxon>Eukaryota</taxon>
        <taxon>Metazoa</taxon>
        <taxon>Spiralia</taxon>
        <taxon>Lophotrochozoa</taxon>
        <taxon>Mollusca</taxon>
        <taxon>Gastropoda</taxon>
        <taxon>Heterobranchia</taxon>
        <taxon>Euthyneura</taxon>
        <taxon>Panpulmonata</taxon>
        <taxon>Sacoglossa</taxon>
        <taxon>Placobranchoidea</taxon>
        <taxon>Plakobranchidae</taxon>
        <taxon>Elysia</taxon>
    </lineage>
</organism>
<dbReference type="EMBL" id="RQTK01002016">
    <property type="protein sequence ID" value="RUS68779.1"/>
    <property type="molecule type" value="Genomic_DNA"/>
</dbReference>
<accession>A0A3S1AUP6</accession>
<evidence type="ECO:0008006" key="4">
    <source>
        <dbReference type="Google" id="ProtNLM"/>
    </source>
</evidence>
<dbReference type="AlphaFoldDB" id="A0A3S1AUP6"/>
<dbReference type="Proteomes" id="UP000271974">
    <property type="component" value="Unassembled WGS sequence"/>
</dbReference>
<reference evidence="2 3" key="1">
    <citation type="submission" date="2019-01" db="EMBL/GenBank/DDBJ databases">
        <title>A draft genome assembly of the solar-powered sea slug Elysia chlorotica.</title>
        <authorList>
            <person name="Cai H."/>
            <person name="Li Q."/>
            <person name="Fang X."/>
            <person name="Li J."/>
            <person name="Curtis N.E."/>
            <person name="Altenburger A."/>
            <person name="Shibata T."/>
            <person name="Feng M."/>
            <person name="Maeda T."/>
            <person name="Schwartz J.A."/>
            <person name="Shigenobu S."/>
            <person name="Lundholm N."/>
            <person name="Nishiyama T."/>
            <person name="Yang H."/>
            <person name="Hasebe M."/>
            <person name="Li S."/>
            <person name="Pierce S.K."/>
            <person name="Wang J."/>
        </authorList>
    </citation>
    <scope>NUCLEOTIDE SEQUENCE [LARGE SCALE GENOMIC DNA]</scope>
    <source>
        <strain evidence="2">EC2010</strain>
        <tissue evidence="2">Whole organism of an adult</tissue>
    </source>
</reference>
<name>A0A3S1AUP6_ELYCH</name>
<evidence type="ECO:0000313" key="3">
    <source>
        <dbReference type="Proteomes" id="UP000271974"/>
    </source>
</evidence>
<feature type="signal peptide" evidence="1">
    <location>
        <begin position="1"/>
        <end position="19"/>
    </location>
</feature>
<evidence type="ECO:0000256" key="1">
    <source>
        <dbReference type="SAM" id="SignalP"/>
    </source>
</evidence>
<keyword evidence="1" id="KW-0732">Signal</keyword>
<evidence type="ECO:0000313" key="2">
    <source>
        <dbReference type="EMBL" id="RUS68779.1"/>
    </source>
</evidence>
<sequence length="107" mass="11949">MSTALFLTILQIVFTKVISALSPSSRTQLSASDLFLNTFSSDIIFSSSTSTYLVQLMYFADKAFRTSGGFMLSYVCHIPVNHRVNSEFMNYAIIGDPFSSVFVVNHR</sequence>
<proteinExistence type="predicted"/>
<feature type="chain" id="PRO_5018575438" description="G-protein coupled receptors family 1 profile domain-containing protein" evidence="1">
    <location>
        <begin position="20"/>
        <end position="107"/>
    </location>
</feature>